<dbReference type="AlphaFoldDB" id="A0AAV5WF92"/>
<gene>
    <name evidence="1" type="ORF">PFISCL1PPCAC_21465</name>
</gene>
<feature type="non-terminal residue" evidence="1">
    <location>
        <position position="1"/>
    </location>
</feature>
<evidence type="ECO:0000313" key="1">
    <source>
        <dbReference type="EMBL" id="GMT30168.1"/>
    </source>
</evidence>
<dbReference type="Proteomes" id="UP001432322">
    <property type="component" value="Unassembled WGS sequence"/>
</dbReference>
<dbReference type="EMBL" id="BTSY01000005">
    <property type="protein sequence ID" value="GMT30168.1"/>
    <property type="molecule type" value="Genomic_DNA"/>
</dbReference>
<sequence>LHDVSAAIDDLEHHDLELSGMFSTSIASVVQRPQCCLSALTNKTMAEIRLIVPAINPIISQILIIAYNGELTVAGED</sequence>
<organism evidence="1 2">
    <name type="scientific">Pristionchus fissidentatus</name>
    <dbReference type="NCBI Taxonomy" id="1538716"/>
    <lineage>
        <taxon>Eukaryota</taxon>
        <taxon>Metazoa</taxon>
        <taxon>Ecdysozoa</taxon>
        <taxon>Nematoda</taxon>
        <taxon>Chromadorea</taxon>
        <taxon>Rhabditida</taxon>
        <taxon>Rhabditina</taxon>
        <taxon>Diplogasteromorpha</taxon>
        <taxon>Diplogasteroidea</taxon>
        <taxon>Neodiplogasteridae</taxon>
        <taxon>Pristionchus</taxon>
    </lineage>
</organism>
<protein>
    <submittedName>
        <fullName evidence="1">Uncharacterized protein</fullName>
    </submittedName>
</protein>
<reference evidence="1" key="1">
    <citation type="submission" date="2023-10" db="EMBL/GenBank/DDBJ databases">
        <title>Genome assembly of Pristionchus species.</title>
        <authorList>
            <person name="Yoshida K."/>
            <person name="Sommer R.J."/>
        </authorList>
    </citation>
    <scope>NUCLEOTIDE SEQUENCE</scope>
    <source>
        <strain evidence="1">RS5133</strain>
    </source>
</reference>
<name>A0AAV5WF92_9BILA</name>
<comment type="caution">
    <text evidence="1">The sequence shown here is derived from an EMBL/GenBank/DDBJ whole genome shotgun (WGS) entry which is preliminary data.</text>
</comment>
<keyword evidence="2" id="KW-1185">Reference proteome</keyword>
<proteinExistence type="predicted"/>
<evidence type="ECO:0000313" key="2">
    <source>
        <dbReference type="Proteomes" id="UP001432322"/>
    </source>
</evidence>
<accession>A0AAV5WF92</accession>